<gene>
    <name evidence="1" type="ORF">Rhe02_49310</name>
</gene>
<sequence length="220" mass="23318">MSAFPGSPRLVKGGIVLVDPGSGALLKVISLQYNPDTLTRSLQLKAAGGDNADRSQALRLKGAAVETIKLEATLNATDQLEFPDSNKDAVTYGIHPQLAVLEAMAYPATSVMLANDRMARSGSLEVLPIETPLALFVWSKSRIVPVRLTELSITEEAFDPQLNPIRAKVSLGLRVLSVDDLGFGHRGGVLFLNYLQAKESLAGKAKPGVLSSLGLEGLSA</sequence>
<reference evidence="1" key="1">
    <citation type="submission" date="2021-01" db="EMBL/GenBank/DDBJ databases">
        <title>Whole genome shotgun sequence of Rhizocola hellebori NBRC 109834.</title>
        <authorList>
            <person name="Komaki H."/>
            <person name="Tamura T."/>
        </authorList>
    </citation>
    <scope>NUCLEOTIDE SEQUENCE</scope>
    <source>
        <strain evidence="1">NBRC 109834</strain>
    </source>
</reference>
<name>A0A8J3VGY9_9ACTN</name>
<protein>
    <submittedName>
        <fullName evidence="1">Uncharacterized protein</fullName>
    </submittedName>
</protein>
<dbReference type="Proteomes" id="UP000612899">
    <property type="component" value="Unassembled WGS sequence"/>
</dbReference>
<dbReference type="AlphaFoldDB" id="A0A8J3VGY9"/>
<evidence type="ECO:0000313" key="2">
    <source>
        <dbReference type="Proteomes" id="UP000612899"/>
    </source>
</evidence>
<comment type="caution">
    <text evidence="1">The sequence shown here is derived from an EMBL/GenBank/DDBJ whole genome shotgun (WGS) entry which is preliminary data.</text>
</comment>
<accession>A0A8J3VGY9</accession>
<organism evidence="1 2">
    <name type="scientific">Rhizocola hellebori</name>
    <dbReference type="NCBI Taxonomy" id="1392758"/>
    <lineage>
        <taxon>Bacteria</taxon>
        <taxon>Bacillati</taxon>
        <taxon>Actinomycetota</taxon>
        <taxon>Actinomycetes</taxon>
        <taxon>Micromonosporales</taxon>
        <taxon>Micromonosporaceae</taxon>
        <taxon>Rhizocola</taxon>
    </lineage>
</organism>
<evidence type="ECO:0000313" key="1">
    <source>
        <dbReference type="EMBL" id="GIH06864.1"/>
    </source>
</evidence>
<dbReference type="EMBL" id="BONY01000031">
    <property type="protein sequence ID" value="GIH06864.1"/>
    <property type="molecule type" value="Genomic_DNA"/>
</dbReference>
<proteinExistence type="predicted"/>
<dbReference type="RefSeq" id="WP_203910677.1">
    <property type="nucleotide sequence ID" value="NZ_BONY01000031.1"/>
</dbReference>
<keyword evidence="2" id="KW-1185">Reference proteome</keyword>